<dbReference type="EMBL" id="CAAKMV010000174">
    <property type="protein sequence ID" value="VIO63096.1"/>
    <property type="molecule type" value="Genomic_DNA"/>
</dbReference>
<evidence type="ECO:0000256" key="1">
    <source>
        <dbReference type="SAM" id="MobiDB-lite"/>
    </source>
</evidence>
<feature type="region of interest" description="Disordered" evidence="1">
    <location>
        <begin position="1"/>
        <end position="74"/>
    </location>
</feature>
<name>A0A4E9EIX1_GIBZA</name>
<proteinExistence type="predicted"/>
<evidence type="ECO:0000313" key="2">
    <source>
        <dbReference type="EMBL" id="CAG1989704.1"/>
    </source>
</evidence>
<reference evidence="2" key="2">
    <citation type="submission" date="2021-03" db="EMBL/GenBank/DDBJ databases">
        <authorList>
            <person name="Alouane T."/>
            <person name="Langin T."/>
            <person name="Bonhomme L."/>
        </authorList>
    </citation>
    <scope>NUCLEOTIDE SEQUENCE</scope>
    <source>
        <strain evidence="2">MDC_Fg202</strain>
    </source>
</reference>
<protein>
    <submittedName>
        <fullName evidence="3">Uncharacterized protein</fullName>
    </submittedName>
</protein>
<feature type="compositionally biased region" description="Polar residues" evidence="1">
    <location>
        <begin position="53"/>
        <end position="74"/>
    </location>
</feature>
<dbReference type="Proteomes" id="UP000746612">
    <property type="component" value="Unassembled WGS sequence"/>
</dbReference>
<feature type="compositionally biased region" description="Polar residues" evidence="1">
    <location>
        <begin position="14"/>
        <end position="23"/>
    </location>
</feature>
<sequence>MFQALSDLPRSWSGDPSLSSQEYFQKAVEGSGLQERSPELIDAGVNDRPGQQERVQSASASLQSGSPVVGWTNC</sequence>
<accession>A0A4E9EIX1</accession>
<evidence type="ECO:0000313" key="3">
    <source>
        <dbReference type="EMBL" id="VIO63096.1"/>
    </source>
</evidence>
<gene>
    <name evidence="3" type="ORF">FUG_LOCUS511612</name>
    <name evidence="2" type="ORF">MDCFG202_LOCUS307262</name>
</gene>
<reference evidence="3" key="1">
    <citation type="submission" date="2019-04" db="EMBL/GenBank/DDBJ databases">
        <authorList>
            <person name="Melise S."/>
            <person name="Noan J."/>
            <person name="Okalmin O."/>
        </authorList>
    </citation>
    <scope>NUCLEOTIDE SEQUENCE</scope>
    <source>
        <strain evidence="3">FN9</strain>
    </source>
</reference>
<dbReference type="AlphaFoldDB" id="A0A4E9EIX1"/>
<organism evidence="3">
    <name type="scientific">Gibberella zeae</name>
    <name type="common">Wheat head blight fungus</name>
    <name type="synonym">Fusarium graminearum</name>
    <dbReference type="NCBI Taxonomy" id="5518"/>
    <lineage>
        <taxon>Eukaryota</taxon>
        <taxon>Fungi</taxon>
        <taxon>Dikarya</taxon>
        <taxon>Ascomycota</taxon>
        <taxon>Pezizomycotina</taxon>
        <taxon>Sordariomycetes</taxon>
        <taxon>Hypocreomycetidae</taxon>
        <taxon>Hypocreales</taxon>
        <taxon>Nectriaceae</taxon>
        <taxon>Fusarium</taxon>
    </lineage>
</organism>
<dbReference type="EMBL" id="CAJPIJ010000146">
    <property type="protein sequence ID" value="CAG1989704.1"/>
    <property type="molecule type" value="Genomic_DNA"/>
</dbReference>